<feature type="region of interest" description="Disordered" evidence="1">
    <location>
        <begin position="1"/>
        <end position="114"/>
    </location>
</feature>
<protein>
    <submittedName>
        <fullName evidence="2">Uncharacterized protein</fullName>
    </submittedName>
</protein>
<dbReference type="EMBL" id="JACEFO010002306">
    <property type="protein sequence ID" value="KAF8666379.1"/>
    <property type="molecule type" value="Genomic_DNA"/>
</dbReference>
<keyword evidence="3" id="KW-1185">Reference proteome</keyword>
<feature type="region of interest" description="Disordered" evidence="1">
    <location>
        <begin position="251"/>
        <end position="272"/>
    </location>
</feature>
<feature type="compositionally biased region" description="Low complexity" evidence="1">
    <location>
        <begin position="257"/>
        <end position="267"/>
    </location>
</feature>
<organism evidence="2 3">
    <name type="scientific">Digitaria exilis</name>
    <dbReference type="NCBI Taxonomy" id="1010633"/>
    <lineage>
        <taxon>Eukaryota</taxon>
        <taxon>Viridiplantae</taxon>
        <taxon>Streptophyta</taxon>
        <taxon>Embryophyta</taxon>
        <taxon>Tracheophyta</taxon>
        <taxon>Spermatophyta</taxon>
        <taxon>Magnoliopsida</taxon>
        <taxon>Liliopsida</taxon>
        <taxon>Poales</taxon>
        <taxon>Poaceae</taxon>
        <taxon>PACMAD clade</taxon>
        <taxon>Panicoideae</taxon>
        <taxon>Panicodae</taxon>
        <taxon>Paniceae</taxon>
        <taxon>Anthephorinae</taxon>
        <taxon>Digitaria</taxon>
    </lineage>
</organism>
<sequence>MYKKPAARSPAQKAGFLARPKPGPARPARYLVPGLGRHLGLQASPARPARRRTGRSRPGWPGPKMARGPGLGPSPEPAGQPGPGLARPGFYRATPGPGPGRAGPPISHEAHPERAVSLASAAAVPTYRARSRPAVAPTCRAPLYRSYAGAVGRVLLHCSRTTCRSYMPCSKPCHGGGEAGMEVVDEEAAVQWVRWSAEWWMRGDVQMGEQGRPAPRDYIFDALGVLDERVWQALRSRILLAGEVNVLHARQPATRAPSPTWPSFSQPSSPPHPFLSLTDVRAPPVILPSLPPALSLSLRRGPRLSSSSSSRNQAELCLSPSSARRVGLPVSGLYRALPFSHRLLNPKPKRPPCAAERRWLCYSDSPWSEAKGANDRHRASNLPLLVVVPSSEELAAVRPTLAPPSPQIPIAIIRLRHWLAPLQVRLDLLSLFPNLADEADKQSSPRLPWLCSSSFCTEAPR</sequence>
<proteinExistence type="predicted"/>
<evidence type="ECO:0000313" key="2">
    <source>
        <dbReference type="EMBL" id="KAF8666379.1"/>
    </source>
</evidence>
<name>A0A835E8C9_9POAL</name>
<comment type="caution">
    <text evidence="2">The sequence shown here is derived from an EMBL/GenBank/DDBJ whole genome shotgun (WGS) entry which is preliminary data.</text>
</comment>
<evidence type="ECO:0000256" key="1">
    <source>
        <dbReference type="SAM" id="MobiDB-lite"/>
    </source>
</evidence>
<feature type="compositionally biased region" description="Low complexity" evidence="1">
    <location>
        <begin position="297"/>
        <end position="311"/>
    </location>
</feature>
<evidence type="ECO:0000313" key="3">
    <source>
        <dbReference type="Proteomes" id="UP000636709"/>
    </source>
</evidence>
<gene>
    <name evidence="2" type="ORF">HU200_053482</name>
</gene>
<feature type="region of interest" description="Disordered" evidence="1">
    <location>
        <begin position="297"/>
        <end position="316"/>
    </location>
</feature>
<dbReference type="AlphaFoldDB" id="A0A835E8C9"/>
<accession>A0A835E8C9</accession>
<dbReference type="Proteomes" id="UP000636709">
    <property type="component" value="Unassembled WGS sequence"/>
</dbReference>
<reference evidence="2" key="1">
    <citation type="submission" date="2020-07" db="EMBL/GenBank/DDBJ databases">
        <title>Genome sequence and genetic diversity analysis of an under-domesticated orphan crop, white fonio (Digitaria exilis).</title>
        <authorList>
            <person name="Bennetzen J.L."/>
            <person name="Chen S."/>
            <person name="Ma X."/>
            <person name="Wang X."/>
            <person name="Yssel A.E.J."/>
            <person name="Chaluvadi S.R."/>
            <person name="Johnson M."/>
            <person name="Gangashetty P."/>
            <person name="Hamidou F."/>
            <person name="Sanogo M.D."/>
            <person name="Zwaenepoel A."/>
            <person name="Wallace J."/>
            <person name="Van De Peer Y."/>
            <person name="Van Deynze A."/>
        </authorList>
    </citation>
    <scope>NUCLEOTIDE SEQUENCE</scope>
    <source>
        <tissue evidence="2">Leaves</tissue>
    </source>
</reference>